<dbReference type="AlphaFoldDB" id="A0A3B5KFM0"/>
<feature type="region of interest" description="Disordered" evidence="13">
    <location>
        <begin position="320"/>
        <end position="344"/>
    </location>
</feature>
<dbReference type="GO" id="GO:0004518">
    <property type="term" value="F:nuclease activity"/>
    <property type="evidence" value="ECO:0007669"/>
    <property type="project" value="UniProtKB-KW"/>
</dbReference>
<dbReference type="OMA" id="HENSWAS"/>
<evidence type="ECO:0000256" key="1">
    <source>
        <dbReference type="ARBA" id="ARBA00001968"/>
    </source>
</evidence>
<reference evidence="15" key="2">
    <citation type="submission" date="2025-08" db="UniProtKB">
        <authorList>
            <consortium name="Ensembl"/>
        </authorList>
    </citation>
    <scope>IDENTIFICATION</scope>
</reference>
<evidence type="ECO:0000256" key="12">
    <source>
        <dbReference type="ARBA" id="ARBA00045850"/>
    </source>
</evidence>
<evidence type="ECO:0000256" key="9">
    <source>
        <dbReference type="ARBA" id="ARBA00022801"/>
    </source>
</evidence>
<evidence type="ECO:0000256" key="7">
    <source>
        <dbReference type="ARBA" id="ARBA00022722"/>
    </source>
</evidence>
<dbReference type="GO" id="GO:0005737">
    <property type="term" value="C:cytoplasm"/>
    <property type="evidence" value="ECO:0007669"/>
    <property type="project" value="UniProtKB-SubCell"/>
</dbReference>
<evidence type="ECO:0000256" key="4">
    <source>
        <dbReference type="ARBA" id="ARBA00006958"/>
    </source>
</evidence>
<evidence type="ECO:0000256" key="11">
    <source>
        <dbReference type="ARBA" id="ARBA00030126"/>
    </source>
</evidence>
<accession>A0A3B5KFM0</accession>
<proteinExistence type="inferred from homology"/>
<dbReference type="PANTHER" id="PTHR22930">
    <property type="match status" value="1"/>
</dbReference>
<evidence type="ECO:0000256" key="5">
    <source>
        <dbReference type="ARBA" id="ARBA00015519"/>
    </source>
</evidence>
<dbReference type="GeneTree" id="ENSGT00940000166756"/>
<dbReference type="InterPro" id="IPR027806">
    <property type="entry name" value="HARBI1_dom"/>
</dbReference>
<feature type="domain" description="DDE Tnp4" evidence="14">
    <location>
        <begin position="164"/>
        <end position="311"/>
    </location>
</feature>
<dbReference type="GO" id="GO:0005634">
    <property type="term" value="C:nucleus"/>
    <property type="evidence" value="ECO:0007669"/>
    <property type="project" value="UniProtKB-SubCell"/>
</dbReference>
<evidence type="ECO:0000256" key="6">
    <source>
        <dbReference type="ARBA" id="ARBA00022490"/>
    </source>
</evidence>
<evidence type="ECO:0000256" key="2">
    <source>
        <dbReference type="ARBA" id="ARBA00004123"/>
    </source>
</evidence>
<keyword evidence="16" id="KW-1185">Reference proteome</keyword>
<comment type="function">
    <text evidence="12">Transposase-derived protein that may have nuclease activity. Does not have transposase activity.</text>
</comment>
<reference evidence="15 16" key="1">
    <citation type="journal article" date="2011" name="Genome Biol. Evol.">
        <title>Integration of the genetic map and genome assembly of fugu facilitates insights into distinct features of genome evolution in teleosts and mammals.</title>
        <authorList>
            <person name="Kai W."/>
            <person name="Kikuchi K."/>
            <person name="Tohari S."/>
            <person name="Chew A.K."/>
            <person name="Tay A."/>
            <person name="Fujiwara A."/>
            <person name="Hosoya S."/>
            <person name="Suetake H."/>
            <person name="Naruse K."/>
            <person name="Brenner S."/>
            <person name="Suzuki Y."/>
            <person name="Venkatesh B."/>
        </authorList>
    </citation>
    <scope>NUCLEOTIDE SEQUENCE [LARGE SCALE GENOMIC DNA]</scope>
</reference>
<evidence type="ECO:0000256" key="10">
    <source>
        <dbReference type="ARBA" id="ARBA00023242"/>
    </source>
</evidence>
<dbReference type="Pfam" id="PF13359">
    <property type="entry name" value="DDE_Tnp_4"/>
    <property type="match status" value="1"/>
</dbReference>
<sequence length="372" mass="42646">CPPCCLIVSHTQAGSLYYHEGSLKSGNRLSKMTALVHVIQQRQRQHKPRQYTERPNILLQYSDEELYSRYRFGTQDIIYLCDVLRPHLQRPTVRSHALTGGTGVDCSLFFGSGLFFEMCVHSVARALSSLLNEYVKFPENEEEISQNKKQLFSIAGMPNTIGMIDCTHIHIQAPHEREWEFVNRKGRHSINVQLIGNADLQIINCVVRWPGSVHDSRILRESHIYHRFQQNTPDGILLGDSGYPLLCWLMTPFATVTSNSQQNFNYAHTSTWETIERINGILKPRFACLNYFRVEPKEACNIICACIVLHNIAQKRRVPMEEDNSPLPEGLIEAPQPHQTDEPAGRAVRSAMTQRHQMQKTRLEDQVTTLRV</sequence>
<evidence type="ECO:0000259" key="14">
    <source>
        <dbReference type="Pfam" id="PF13359"/>
    </source>
</evidence>
<comment type="similarity">
    <text evidence="4">Belongs to the HARBI1 family.</text>
</comment>
<dbReference type="GO" id="GO:0046872">
    <property type="term" value="F:metal ion binding"/>
    <property type="evidence" value="ECO:0007669"/>
    <property type="project" value="UniProtKB-KW"/>
</dbReference>
<protein>
    <recommendedName>
        <fullName evidence="5">Putative nuclease HARBI1</fullName>
    </recommendedName>
    <alternativeName>
        <fullName evidence="11">Harbinger transposase-derived nuclease</fullName>
    </alternativeName>
</protein>
<keyword evidence="7" id="KW-0540">Nuclease</keyword>
<organism evidence="15 16">
    <name type="scientific">Takifugu rubripes</name>
    <name type="common">Japanese pufferfish</name>
    <name type="synonym">Fugu rubripes</name>
    <dbReference type="NCBI Taxonomy" id="31033"/>
    <lineage>
        <taxon>Eukaryota</taxon>
        <taxon>Metazoa</taxon>
        <taxon>Chordata</taxon>
        <taxon>Craniata</taxon>
        <taxon>Vertebrata</taxon>
        <taxon>Euteleostomi</taxon>
        <taxon>Actinopterygii</taxon>
        <taxon>Neopterygii</taxon>
        <taxon>Teleostei</taxon>
        <taxon>Neoteleostei</taxon>
        <taxon>Acanthomorphata</taxon>
        <taxon>Eupercaria</taxon>
        <taxon>Tetraodontiformes</taxon>
        <taxon>Tetradontoidea</taxon>
        <taxon>Tetraodontidae</taxon>
        <taxon>Takifugu</taxon>
    </lineage>
</organism>
<dbReference type="PRINTS" id="PR02086">
    <property type="entry name" value="PUTNUCHARBI1"/>
</dbReference>
<evidence type="ECO:0000313" key="16">
    <source>
        <dbReference type="Proteomes" id="UP000005226"/>
    </source>
</evidence>
<evidence type="ECO:0000313" key="15">
    <source>
        <dbReference type="Ensembl" id="ENSTRUP00000054838.2"/>
    </source>
</evidence>
<comment type="subcellular location">
    <subcellularLocation>
        <location evidence="3">Cytoplasm</location>
    </subcellularLocation>
    <subcellularLocation>
        <location evidence="2">Nucleus</location>
    </subcellularLocation>
</comment>
<keyword evidence="8" id="KW-0479">Metal-binding</keyword>
<name>A0A3B5KFM0_TAKRU</name>
<dbReference type="Proteomes" id="UP000005226">
    <property type="component" value="Chromosome 17"/>
</dbReference>
<dbReference type="InterPro" id="IPR045249">
    <property type="entry name" value="HARBI1-like"/>
</dbReference>
<dbReference type="InterPro" id="IPR026103">
    <property type="entry name" value="HARBI1_animal"/>
</dbReference>
<dbReference type="InParanoid" id="A0A3B5KFM0"/>
<keyword evidence="6" id="KW-0963">Cytoplasm</keyword>
<evidence type="ECO:0000256" key="8">
    <source>
        <dbReference type="ARBA" id="ARBA00022723"/>
    </source>
</evidence>
<reference evidence="15" key="3">
    <citation type="submission" date="2025-09" db="UniProtKB">
        <authorList>
            <consortium name="Ensembl"/>
        </authorList>
    </citation>
    <scope>IDENTIFICATION</scope>
</reference>
<dbReference type="PANTHER" id="PTHR22930:SF267">
    <property type="entry name" value="NUCLEASE HARBI1-RELATED"/>
    <property type="match status" value="1"/>
</dbReference>
<keyword evidence="9" id="KW-0378">Hydrolase</keyword>
<dbReference type="Ensembl" id="ENSTRUT00000053556.2">
    <property type="protein sequence ID" value="ENSTRUP00000054838.2"/>
    <property type="gene ID" value="ENSTRUG00000020187.2"/>
</dbReference>
<dbReference type="GO" id="GO:0016787">
    <property type="term" value="F:hydrolase activity"/>
    <property type="evidence" value="ECO:0007669"/>
    <property type="project" value="UniProtKB-KW"/>
</dbReference>
<evidence type="ECO:0000256" key="13">
    <source>
        <dbReference type="SAM" id="MobiDB-lite"/>
    </source>
</evidence>
<comment type="cofactor">
    <cofactor evidence="1">
        <name>a divalent metal cation</name>
        <dbReference type="ChEBI" id="CHEBI:60240"/>
    </cofactor>
</comment>
<keyword evidence="10" id="KW-0539">Nucleus</keyword>
<evidence type="ECO:0000256" key="3">
    <source>
        <dbReference type="ARBA" id="ARBA00004496"/>
    </source>
</evidence>